<feature type="transmembrane region" description="Helical" evidence="1">
    <location>
        <begin position="31"/>
        <end position="47"/>
    </location>
</feature>
<evidence type="ECO:0000313" key="3">
    <source>
        <dbReference type="Proteomes" id="UP000178448"/>
    </source>
</evidence>
<dbReference type="STRING" id="1798374.A2Z33_00375"/>
<organism evidence="2 3">
    <name type="scientific">Candidatus Gottesmanbacteria bacterium RBG_16_52_11</name>
    <dbReference type="NCBI Taxonomy" id="1798374"/>
    <lineage>
        <taxon>Bacteria</taxon>
        <taxon>Candidatus Gottesmaniibacteriota</taxon>
    </lineage>
</organism>
<name>A0A1F5YMV5_9BACT</name>
<keyword evidence="1" id="KW-0812">Transmembrane</keyword>
<proteinExistence type="predicted"/>
<keyword evidence="1" id="KW-1133">Transmembrane helix</keyword>
<feature type="transmembrane region" description="Helical" evidence="1">
    <location>
        <begin position="148"/>
        <end position="168"/>
    </location>
</feature>
<gene>
    <name evidence="2" type="ORF">A2Z33_00375</name>
</gene>
<feature type="transmembrane region" description="Helical" evidence="1">
    <location>
        <begin position="6"/>
        <end position="24"/>
    </location>
</feature>
<protein>
    <submittedName>
        <fullName evidence="2">Uncharacterized protein</fullName>
    </submittedName>
</protein>
<dbReference type="EMBL" id="MFJD01000015">
    <property type="protein sequence ID" value="OGG01485.1"/>
    <property type="molecule type" value="Genomic_DNA"/>
</dbReference>
<feature type="transmembrane region" description="Helical" evidence="1">
    <location>
        <begin position="82"/>
        <end position="100"/>
    </location>
</feature>
<dbReference type="AlphaFoldDB" id="A0A1F5YMV5"/>
<dbReference type="Proteomes" id="UP000178448">
    <property type="component" value="Unassembled WGS sequence"/>
</dbReference>
<reference evidence="2 3" key="1">
    <citation type="journal article" date="2016" name="Nat. Commun.">
        <title>Thousands of microbial genomes shed light on interconnected biogeochemical processes in an aquifer system.</title>
        <authorList>
            <person name="Anantharaman K."/>
            <person name="Brown C.T."/>
            <person name="Hug L.A."/>
            <person name="Sharon I."/>
            <person name="Castelle C.J."/>
            <person name="Probst A.J."/>
            <person name="Thomas B.C."/>
            <person name="Singh A."/>
            <person name="Wilkins M.J."/>
            <person name="Karaoz U."/>
            <person name="Brodie E.L."/>
            <person name="Williams K.H."/>
            <person name="Hubbard S.S."/>
            <person name="Banfield J.F."/>
        </authorList>
    </citation>
    <scope>NUCLEOTIDE SEQUENCE [LARGE SCALE GENOMIC DNA]</scope>
</reference>
<keyword evidence="1" id="KW-0472">Membrane</keyword>
<evidence type="ECO:0000256" key="1">
    <source>
        <dbReference type="SAM" id="Phobius"/>
    </source>
</evidence>
<comment type="caution">
    <text evidence="2">The sequence shown here is derived from an EMBL/GenBank/DDBJ whole genome shotgun (WGS) entry which is preliminary data.</text>
</comment>
<evidence type="ECO:0000313" key="2">
    <source>
        <dbReference type="EMBL" id="OGG01485.1"/>
    </source>
</evidence>
<accession>A0A1F5YMV5</accession>
<feature type="transmembrane region" description="Helical" evidence="1">
    <location>
        <begin position="120"/>
        <end position="141"/>
    </location>
</feature>
<sequence length="177" mass="20905">MILPVAGFLLFLVLYFALLSPILGNPGLNRFVIRIGLIMLLIAFFGEQSNRKAILYWIGFIPMTTQRFGLRSLARPKMLTVTRWICYGLLGFQLATFFFWKILTTETEYALQLQKYWWTWFYAFIMALGFTVAIGETWWVTRKTRIPLIIALIGLWYMSKMIWGWIVITYHPTLILW</sequence>
<feature type="transmembrane region" description="Helical" evidence="1">
    <location>
        <begin position="53"/>
        <end position="70"/>
    </location>
</feature>